<organism evidence="2 3">
    <name type="scientific">Hyaloscypha hepaticicola</name>
    <dbReference type="NCBI Taxonomy" id="2082293"/>
    <lineage>
        <taxon>Eukaryota</taxon>
        <taxon>Fungi</taxon>
        <taxon>Dikarya</taxon>
        <taxon>Ascomycota</taxon>
        <taxon>Pezizomycotina</taxon>
        <taxon>Leotiomycetes</taxon>
        <taxon>Helotiales</taxon>
        <taxon>Hyaloscyphaceae</taxon>
        <taxon>Hyaloscypha</taxon>
    </lineage>
</organism>
<name>A0A2J6Q3N7_9HELO</name>
<accession>A0A2J6Q3N7</accession>
<dbReference type="Proteomes" id="UP000235672">
    <property type="component" value="Unassembled WGS sequence"/>
</dbReference>
<dbReference type="EMBL" id="KZ613483">
    <property type="protein sequence ID" value="PMD20861.1"/>
    <property type="molecule type" value="Genomic_DNA"/>
</dbReference>
<sequence>MSNQPGLGFGPLPPRKLPLQPRPETSPKCNRAVTASDSRPATLPPHRRRAPKLKPTNSFLFTGISPLYSREIVDN</sequence>
<evidence type="ECO:0000313" key="2">
    <source>
        <dbReference type="EMBL" id="PMD20861.1"/>
    </source>
</evidence>
<reference evidence="2 3" key="1">
    <citation type="submission" date="2016-05" db="EMBL/GenBank/DDBJ databases">
        <title>A degradative enzymes factory behind the ericoid mycorrhizal symbiosis.</title>
        <authorList>
            <consortium name="DOE Joint Genome Institute"/>
            <person name="Martino E."/>
            <person name="Morin E."/>
            <person name="Grelet G."/>
            <person name="Kuo A."/>
            <person name="Kohler A."/>
            <person name="Daghino S."/>
            <person name="Barry K."/>
            <person name="Choi C."/>
            <person name="Cichocki N."/>
            <person name="Clum A."/>
            <person name="Copeland A."/>
            <person name="Hainaut M."/>
            <person name="Haridas S."/>
            <person name="Labutti K."/>
            <person name="Lindquist E."/>
            <person name="Lipzen A."/>
            <person name="Khouja H.-R."/>
            <person name="Murat C."/>
            <person name="Ohm R."/>
            <person name="Olson A."/>
            <person name="Spatafora J."/>
            <person name="Veneault-Fourrey C."/>
            <person name="Henrissat B."/>
            <person name="Grigoriev I."/>
            <person name="Martin F."/>
            <person name="Perotto S."/>
        </authorList>
    </citation>
    <scope>NUCLEOTIDE SEQUENCE [LARGE SCALE GENOMIC DNA]</scope>
    <source>
        <strain evidence="2 3">UAMH 7357</strain>
    </source>
</reference>
<keyword evidence="3" id="KW-1185">Reference proteome</keyword>
<evidence type="ECO:0000313" key="3">
    <source>
        <dbReference type="Proteomes" id="UP000235672"/>
    </source>
</evidence>
<protein>
    <submittedName>
        <fullName evidence="2">Uncharacterized protein</fullName>
    </submittedName>
</protein>
<gene>
    <name evidence="2" type="ORF">NA56DRAFT_646008</name>
</gene>
<dbReference type="AlphaFoldDB" id="A0A2J6Q3N7"/>
<evidence type="ECO:0000256" key="1">
    <source>
        <dbReference type="SAM" id="MobiDB-lite"/>
    </source>
</evidence>
<proteinExistence type="predicted"/>
<feature type="region of interest" description="Disordered" evidence="1">
    <location>
        <begin position="1"/>
        <end position="54"/>
    </location>
</feature>